<organism evidence="3 4">
    <name type="scientific">Racocetra fulgida</name>
    <dbReference type="NCBI Taxonomy" id="60492"/>
    <lineage>
        <taxon>Eukaryota</taxon>
        <taxon>Fungi</taxon>
        <taxon>Fungi incertae sedis</taxon>
        <taxon>Mucoromycota</taxon>
        <taxon>Glomeromycotina</taxon>
        <taxon>Glomeromycetes</taxon>
        <taxon>Diversisporales</taxon>
        <taxon>Gigasporaceae</taxon>
        <taxon>Racocetra</taxon>
    </lineage>
</organism>
<feature type="non-terminal residue" evidence="3">
    <location>
        <position position="221"/>
    </location>
</feature>
<keyword evidence="4" id="KW-1185">Reference proteome</keyword>
<dbReference type="PANTHER" id="PTHR10067:SF6">
    <property type="entry name" value="PHOSPHATIDYLSERINE DECARBOXYLASE PROENZYME, MITOCHONDRIAL"/>
    <property type="match status" value="1"/>
</dbReference>
<evidence type="ECO:0000256" key="2">
    <source>
        <dbReference type="ARBA" id="ARBA00023239"/>
    </source>
</evidence>
<dbReference type="Proteomes" id="UP000789396">
    <property type="component" value="Unassembled WGS sequence"/>
</dbReference>
<proteinExistence type="predicted"/>
<evidence type="ECO:0000313" key="4">
    <source>
        <dbReference type="Proteomes" id="UP000789396"/>
    </source>
</evidence>
<dbReference type="PANTHER" id="PTHR10067">
    <property type="entry name" value="PHOSPHATIDYLSERINE DECARBOXYLASE"/>
    <property type="match status" value="1"/>
</dbReference>
<dbReference type="AlphaFoldDB" id="A0A9N9IEW3"/>
<dbReference type="GO" id="GO:0005739">
    <property type="term" value="C:mitochondrion"/>
    <property type="evidence" value="ECO:0007669"/>
    <property type="project" value="TreeGrafter"/>
</dbReference>
<gene>
    <name evidence="3" type="ORF">RFULGI_LOCUS12205</name>
</gene>
<dbReference type="Pfam" id="PF02666">
    <property type="entry name" value="PS_Dcarbxylase"/>
    <property type="match status" value="3"/>
</dbReference>
<reference evidence="3" key="1">
    <citation type="submission" date="2021-06" db="EMBL/GenBank/DDBJ databases">
        <authorList>
            <person name="Kallberg Y."/>
            <person name="Tangrot J."/>
            <person name="Rosling A."/>
        </authorList>
    </citation>
    <scope>NUCLEOTIDE SEQUENCE</scope>
    <source>
        <strain evidence="3">IN212</strain>
    </source>
</reference>
<protein>
    <submittedName>
        <fullName evidence="3">18203_t:CDS:1</fullName>
    </submittedName>
</protein>
<evidence type="ECO:0000313" key="3">
    <source>
        <dbReference type="EMBL" id="CAG8731942.1"/>
    </source>
</evidence>
<keyword evidence="1" id="KW-0210">Decarboxylase</keyword>
<evidence type="ECO:0000256" key="1">
    <source>
        <dbReference type="ARBA" id="ARBA00022793"/>
    </source>
</evidence>
<comment type="caution">
    <text evidence="3">The sequence shown here is derived from an EMBL/GenBank/DDBJ whole genome shotgun (WGS) entry which is preliminary data.</text>
</comment>
<dbReference type="InterPro" id="IPR003817">
    <property type="entry name" value="PS_Dcarbxylase"/>
</dbReference>
<dbReference type="GO" id="GO:0004609">
    <property type="term" value="F:phosphatidylserine decarboxylase activity"/>
    <property type="evidence" value="ECO:0007669"/>
    <property type="project" value="InterPro"/>
</dbReference>
<sequence length="221" mass="24371">VSPADGRILSFGLVNDEKVEQIKGNHYTLSALLGSGNTNSSELPIVNIVKTTHIVDEKEFANINGITYSLDSLLGDDPDMSIKQESTLENDVSGLNKADQQKKEKLISKNVTDISLNNTHKWHAIKKGNGLFFCVIYLAPGDYHRFHSPTNWVVESRRHFADTPVGTYAEMSYKNASKLLGGQPLRIGEEIGGFCLGSTIVLIFEAPLSFKFCATPEQKIQ</sequence>
<dbReference type="EMBL" id="CAJVPZ010028637">
    <property type="protein sequence ID" value="CAG8731942.1"/>
    <property type="molecule type" value="Genomic_DNA"/>
</dbReference>
<accession>A0A9N9IEW3</accession>
<name>A0A9N9IEW3_9GLOM</name>
<dbReference type="OrthoDB" id="4330at2759"/>
<dbReference type="GO" id="GO:0006646">
    <property type="term" value="P:phosphatidylethanolamine biosynthetic process"/>
    <property type="evidence" value="ECO:0007669"/>
    <property type="project" value="TreeGrafter"/>
</dbReference>
<feature type="non-terminal residue" evidence="3">
    <location>
        <position position="1"/>
    </location>
</feature>
<keyword evidence="2" id="KW-0456">Lyase</keyword>